<dbReference type="Proteomes" id="UP001217754">
    <property type="component" value="Chromosome 1"/>
</dbReference>
<dbReference type="Gene3D" id="3.40.50.720">
    <property type="entry name" value="NAD(P)-binding Rossmann-like Domain"/>
    <property type="match status" value="1"/>
</dbReference>
<dbReference type="AlphaFoldDB" id="A0AAF0EUI4"/>
<protein>
    <recommendedName>
        <fullName evidence="6">NAD(P)-binding protein</fullName>
    </recommendedName>
</protein>
<dbReference type="RefSeq" id="XP_060120280.1">
    <property type="nucleotide sequence ID" value="XM_060264297.1"/>
</dbReference>
<keyword evidence="2" id="KW-0521">NADP</keyword>
<evidence type="ECO:0000313" key="4">
    <source>
        <dbReference type="EMBL" id="WFD37383.1"/>
    </source>
</evidence>
<dbReference type="InterPro" id="IPR036291">
    <property type="entry name" value="NAD(P)-bd_dom_sf"/>
</dbReference>
<dbReference type="SUPFAM" id="SSF51735">
    <property type="entry name" value="NAD(P)-binding Rossmann-fold domains"/>
    <property type="match status" value="1"/>
</dbReference>
<keyword evidence="5" id="KW-1185">Reference proteome</keyword>
<sequence length="327" mass="35841">MNATVYTECFPPAPTWSIDDMPNQTGRVVIVTGGNSGIGLETVRALLRKGAKVYMAARNEAKARNAFVKLREDTATAAGAVDFLHLDLASFRSIEQFVRDFQRREERLDLLFNNAGLLVPKDNGEKTSEGYEIHMGANGLGVYYLTQLLIPFLKMSYSLNPARPPRVCFTSSLGHRAAPKCGFDPSDPSGANIRFRMLPREVQAYANSKMANLLSARKMHRTYGKDGIIFNACNPGNIKSALTRDVSGPSVLLLNHVVNPYFLHAPELGALTQLYANTSLEAGEDGGVYYIPWARRGESVPAGNSTEAQDKLAAYFDAQIAQHARPV</sequence>
<reference evidence="4" key="1">
    <citation type="submission" date="2023-03" db="EMBL/GenBank/DDBJ databases">
        <title>Mating type loci evolution in Malassezia.</title>
        <authorList>
            <person name="Coelho M.A."/>
        </authorList>
    </citation>
    <scope>NUCLEOTIDE SEQUENCE</scope>
    <source>
        <strain evidence="4">CBS 9431</strain>
    </source>
</reference>
<dbReference type="EMBL" id="CP119958">
    <property type="protein sequence ID" value="WFD37383.1"/>
    <property type="molecule type" value="Genomic_DNA"/>
</dbReference>
<dbReference type="PRINTS" id="PR00081">
    <property type="entry name" value="GDHRDH"/>
</dbReference>
<dbReference type="GeneID" id="85223976"/>
<evidence type="ECO:0000256" key="2">
    <source>
        <dbReference type="ARBA" id="ARBA00022857"/>
    </source>
</evidence>
<organism evidence="4 5">
    <name type="scientific">Malassezia japonica</name>
    <dbReference type="NCBI Taxonomy" id="223818"/>
    <lineage>
        <taxon>Eukaryota</taxon>
        <taxon>Fungi</taxon>
        <taxon>Dikarya</taxon>
        <taxon>Basidiomycota</taxon>
        <taxon>Ustilaginomycotina</taxon>
        <taxon>Malasseziomycetes</taxon>
        <taxon>Malasseziales</taxon>
        <taxon>Malasseziaceae</taxon>
        <taxon>Malassezia</taxon>
    </lineage>
</organism>
<proteinExistence type="inferred from homology"/>
<evidence type="ECO:0000313" key="5">
    <source>
        <dbReference type="Proteomes" id="UP001217754"/>
    </source>
</evidence>
<evidence type="ECO:0000256" key="3">
    <source>
        <dbReference type="ARBA" id="ARBA00023002"/>
    </source>
</evidence>
<keyword evidence="3" id="KW-0560">Oxidoreductase</keyword>
<gene>
    <name evidence="4" type="ORF">MJAP1_000327</name>
</gene>
<dbReference type="InterPro" id="IPR002347">
    <property type="entry name" value="SDR_fam"/>
</dbReference>
<dbReference type="PANTHER" id="PTHR24320:SF282">
    <property type="entry name" value="WW DOMAIN-CONTAINING OXIDOREDUCTASE"/>
    <property type="match status" value="1"/>
</dbReference>
<dbReference type="Pfam" id="PF00106">
    <property type="entry name" value="adh_short"/>
    <property type="match status" value="1"/>
</dbReference>
<name>A0AAF0EUI4_9BASI</name>
<accession>A0AAF0EUI4</accession>
<comment type="similarity">
    <text evidence="1">Belongs to the short-chain dehydrogenases/reductases (SDR) family.</text>
</comment>
<evidence type="ECO:0000256" key="1">
    <source>
        <dbReference type="ARBA" id="ARBA00006484"/>
    </source>
</evidence>
<evidence type="ECO:0008006" key="6">
    <source>
        <dbReference type="Google" id="ProtNLM"/>
    </source>
</evidence>
<dbReference type="GO" id="GO:0016491">
    <property type="term" value="F:oxidoreductase activity"/>
    <property type="evidence" value="ECO:0007669"/>
    <property type="project" value="UniProtKB-KW"/>
</dbReference>
<dbReference type="PANTHER" id="PTHR24320">
    <property type="entry name" value="RETINOL DEHYDROGENASE"/>
    <property type="match status" value="1"/>
</dbReference>